<evidence type="ECO:0000259" key="1">
    <source>
        <dbReference type="Pfam" id="PF01965"/>
    </source>
</evidence>
<dbReference type="PANTHER" id="PTHR43130:SF15">
    <property type="entry name" value="THIJ_PFPI FAMILY PROTEIN (AFU_ORTHOLOGUE AFUA_5G14240)"/>
    <property type="match status" value="1"/>
</dbReference>
<dbReference type="Proteomes" id="UP000253862">
    <property type="component" value="Chromosome"/>
</dbReference>
<protein>
    <submittedName>
        <fullName evidence="2">DJ-1/PfpI family protein</fullName>
    </submittedName>
</protein>
<dbReference type="InterPro" id="IPR029062">
    <property type="entry name" value="Class_I_gatase-like"/>
</dbReference>
<dbReference type="Gene3D" id="3.40.50.880">
    <property type="match status" value="1"/>
</dbReference>
<name>A0A345JR02_9GAMM</name>
<dbReference type="PANTHER" id="PTHR43130">
    <property type="entry name" value="ARAC-FAMILY TRANSCRIPTIONAL REGULATOR"/>
    <property type="match status" value="1"/>
</dbReference>
<dbReference type="OrthoDB" id="9803764at2"/>
<dbReference type="CDD" id="cd03139">
    <property type="entry name" value="GATase1_PfpI_2"/>
    <property type="match status" value="1"/>
</dbReference>
<dbReference type="EMBL" id="CP022375">
    <property type="protein sequence ID" value="AXH29748.1"/>
    <property type="molecule type" value="Genomic_DNA"/>
</dbReference>
<proteinExistence type="predicted"/>
<dbReference type="SUPFAM" id="SSF52317">
    <property type="entry name" value="Class I glutamine amidotransferase-like"/>
    <property type="match status" value="1"/>
</dbReference>
<gene>
    <name evidence="2" type="ORF">CGC43_03705</name>
</gene>
<sequence>MLEIVTILYDDFETLDVFGPIEVLGSFKDFFKPNYYSINGGIVTSSQAVEINTKDFSKITSKDYILFVPGGMGTRKLIHDKKLIAELTKLANNAKYIFTVCTGSSLFSQTKLLNGKRATSNKKALNWTKSIAPDVIWIDRARWVKDDNIYTSSGVSAGIDMSLGFIADLLGYQVAKQKSIEIEYSWQQDPSIDEFADFYI</sequence>
<feature type="domain" description="DJ-1/PfpI" evidence="1">
    <location>
        <begin position="4"/>
        <end position="166"/>
    </location>
</feature>
<dbReference type="InterPro" id="IPR002818">
    <property type="entry name" value="DJ-1/PfpI"/>
</dbReference>
<evidence type="ECO:0000313" key="2">
    <source>
        <dbReference type="EMBL" id="AXH29748.1"/>
    </source>
</evidence>
<dbReference type="RefSeq" id="WP_071629020.1">
    <property type="nucleotide sequence ID" value="NZ_CP022375.1"/>
</dbReference>
<dbReference type="Pfam" id="PF01965">
    <property type="entry name" value="DJ-1_PfpI"/>
    <property type="match status" value="1"/>
</dbReference>
<evidence type="ECO:0000313" key="3">
    <source>
        <dbReference type="Proteomes" id="UP000253862"/>
    </source>
</evidence>
<dbReference type="InterPro" id="IPR052158">
    <property type="entry name" value="INH-QAR"/>
</dbReference>
<dbReference type="KEGG" id="foo:CGC45_03690"/>
<reference evidence="2 3" key="1">
    <citation type="submission" date="2017-07" db="EMBL/GenBank/DDBJ databases">
        <title>Complete genome sequences and comparative analysis of the novel pathogen Francisella opportunistica.</title>
        <authorList>
            <person name="Dietrich E.A."/>
            <person name="Kingry L.C."/>
            <person name="Petersen J.M."/>
        </authorList>
    </citation>
    <scope>NUCLEOTIDE SEQUENCE [LARGE SCALE GENOMIC DNA]</scope>
    <source>
        <strain evidence="2 3">14-2155</strain>
    </source>
</reference>
<keyword evidence="3" id="KW-1185">Reference proteome</keyword>
<accession>A0A345JR02</accession>
<dbReference type="AlphaFoldDB" id="A0A345JR02"/>
<organism evidence="2 3">
    <name type="scientific">Francisella opportunistica</name>
    <dbReference type="NCBI Taxonomy" id="2016517"/>
    <lineage>
        <taxon>Bacteria</taxon>
        <taxon>Pseudomonadati</taxon>
        <taxon>Pseudomonadota</taxon>
        <taxon>Gammaproteobacteria</taxon>
        <taxon>Thiotrichales</taxon>
        <taxon>Francisellaceae</taxon>
        <taxon>Francisella</taxon>
    </lineage>
</organism>